<comment type="caution">
    <text evidence="2">The sequence shown here is derived from an EMBL/GenBank/DDBJ whole genome shotgun (WGS) entry which is preliminary data.</text>
</comment>
<sequence>MGDRGSDIDAESASLSSTTLDGDQFRPSELVFMTRSTLPSSLHGRRPLKPDLLSAIATNLPSAQETLGMR</sequence>
<accession>A0A2W5KHI5</accession>
<dbReference type="EMBL" id="QFPN01000005">
    <property type="protein sequence ID" value="PZQ14928.1"/>
    <property type="molecule type" value="Genomic_DNA"/>
</dbReference>
<evidence type="ECO:0000313" key="3">
    <source>
        <dbReference type="Proteomes" id="UP000249577"/>
    </source>
</evidence>
<dbReference type="AlphaFoldDB" id="A0A2W5KHI5"/>
<evidence type="ECO:0000256" key="1">
    <source>
        <dbReference type="SAM" id="MobiDB-lite"/>
    </source>
</evidence>
<feature type="region of interest" description="Disordered" evidence="1">
    <location>
        <begin position="1"/>
        <end position="26"/>
    </location>
</feature>
<protein>
    <submittedName>
        <fullName evidence="2">Uncharacterized protein</fullName>
    </submittedName>
</protein>
<evidence type="ECO:0000313" key="2">
    <source>
        <dbReference type="EMBL" id="PZQ14928.1"/>
    </source>
</evidence>
<organism evidence="2 3">
    <name type="scientific">Ancylobacter novellus</name>
    <name type="common">Thiobacillus novellus</name>
    <dbReference type="NCBI Taxonomy" id="921"/>
    <lineage>
        <taxon>Bacteria</taxon>
        <taxon>Pseudomonadati</taxon>
        <taxon>Pseudomonadota</taxon>
        <taxon>Alphaproteobacteria</taxon>
        <taxon>Hyphomicrobiales</taxon>
        <taxon>Xanthobacteraceae</taxon>
        <taxon>Ancylobacter</taxon>
    </lineage>
</organism>
<proteinExistence type="predicted"/>
<reference evidence="2 3" key="1">
    <citation type="submission" date="2017-08" db="EMBL/GenBank/DDBJ databases">
        <title>Infants hospitalized years apart are colonized by the same room-sourced microbial strains.</title>
        <authorList>
            <person name="Brooks B."/>
            <person name="Olm M.R."/>
            <person name="Firek B.A."/>
            <person name="Baker R."/>
            <person name="Thomas B.C."/>
            <person name="Morowitz M.J."/>
            <person name="Banfield J.F."/>
        </authorList>
    </citation>
    <scope>NUCLEOTIDE SEQUENCE [LARGE SCALE GENOMIC DNA]</scope>
    <source>
        <strain evidence="2">S2_005_003_R2_43</strain>
    </source>
</reference>
<dbReference type="Proteomes" id="UP000249577">
    <property type="component" value="Unassembled WGS sequence"/>
</dbReference>
<name>A0A2W5KHI5_ANCNO</name>
<gene>
    <name evidence="2" type="ORF">DI565_10805</name>
</gene>